<comment type="caution">
    <text evidence="2">The sequence shown here is derived from an EMBL/GenBank/DDBJ whole genome shotgun (WGS) entry which is preliminary data.</text>
</comment>
<evidence type="ECO:0000313" key="3">
    <source>
        <dbReference type="Proteomes" id="UP000521943"/>
    </source>
</evidence>
<feature type="signal peptide" evidence="1">
    <location>
        <begin position="1"/>
        <end position="20"/>
    </location>
</feature>
<protein>
    <submittedName>
        <fullName evidence="2">Uncharacterized protein</fullName>
    </submittedName>
</protein>
<gene>
    <name evidence="2" type="ORF">DFP72DRAFT_1169950</name>
</gene>
<keyword evidence="1" id="KW-0732">Signal</keyword>
<feature type="chain" id="PRO_5034868849" evidence="1">
    <location>
        <begin position="21"/>
        <end position="254"/>
    </location>
</feature>
<sequence length="254" mass="27829">MRSLFYILSLLALASTTVLASRIPAGHVVDIADNVGVRQLTNAQRFARGMTPATPRRLFSPTRARRDPMPSFTSVPLSGRILAKKADGTSAGYVKINSFSSIMAGHDAASADIFQFNTVRSVTDLLELNIPQTGLKLVPGTTTNRFWFTPTSMYSYLYMTTSARSVPAGGPLQGPDNSRYVETLNWLYDPSTKGLSAVWVNTNDAVTRVPLDILWGPTSSSMLFSGDGALYKEKYADTRRDIITFVFEPFVQPA</sequence>
<keyword evidence="3" id="KW-1185">Reference proteome</keyword>
<dbReference type="AlphaFoldDB" id="A0A8H6HXE3"/>
<reference evidence="2 3" key="1">
    <citation type="submission" date="2020-07" db="EMBL/GenBank/DDBJ databases">
        <title>Comparative genomics of pyrophilous fungi reveals a link between fire events and developmental genes.</title>
        <authorList>
            <consortium name="DOE Joint Genome Institute"/>
            <person name="Steindorff A.S."/>
            <person name="Carver A."/>
            <person name="Calhoun S."/>
            <person name="Stillman K."/>
            <person name="Liu H."/>
            <person name="Lipzen A."/>
            <person name="Pangilinan J."/>
            <person name="Labutti K."/>
            <person name="Bruns T.D."/>
            <person name="Grigoriev I.V."/>
        </authorList>
    </citation>
    <scope>NUCLEOTIDE SEQUENCE [LARGE SCALE GENOMIC DNA]</scope>
    <source>
        <strain evidence="2 3">CBS 144469</strain>
    </source>
</reference>
<proteinExistence type="predicted"/>
<evidence type="ECO:0000256" key="1">
    <source>
        <dbReference type="SAM" id="SignalP"/>
    </source>
</evidence>
<dbReference type="Proteomes" id="UP000521943">
    <property type="component" value="Unassembled WGS sequence"/>
</dbReference>
<evidence type="ECO:0000313" key="2">
    <source>
        <dbReference type="EMBL" id="KAF6754993.1"/>
    </source>
</evidence>
<organism evidence="2 3">
    <name type="scientific">Ephemerocybe angulata</name>
    <dbReference type="NCBI Taxonomy" id="980116"/>
    <lineage>
        <taxon>Eukaryota</taxon>
        <taxon>Fungi</taxon>
        <taxon>Dikarya</taxon>
        <taxon>Basidiomycota</taxon>
        <taxon>Agaricomycotina</taxon>
        <taxon>Agaricomycetes</taxon>
        <taxon>Agaricomycetidae</taxon>
        <taxon>Agaricales</taxon>
        <taxon>Agaricineae</taxon>
        <taxon>Psathyrellaceae</taxon>
        <taxon>Ephemerocybe</taxon>
    </lineage>
</organism>
<name>A0A8H6HXE3_9AGAR</name>
<accession>A0A8H6HXE3</accession>
<dbReference type="EMBL" id="JACGCI010000032">
    <property type="protein sequence ID" value="KAF6754993.1"/>
    <property type="molecule type" value="Genomic_DNA"/>
</dbReference>
<dbReference type="OrthoDB" id="3167181at2759"/>